<dbReference type="PROSITE" id="PS00641">
    <property type="entry name" value="COMPLEX1_75K_1"/>
    <property type="match status" value="1"/>
</dbReference>
<dbReference type="PROSITE" id="PS51085">
    <property type="entry name" value="2FE2S_FER_2"/>
    <property type="match status" value="1"/>
</dbReference>
<gene>
    <name evidence="16" type="ORF">AVDCRST_MAG18-1470</name>
</gene>
<dbReference type="AlphaFoldDB" id="A0A6J4V3R5"/>
<comment type="cofactor">
    <cofactor evidence="12">
        <name>[2Fe-2S] cluster</name>
        <dbReference type="ChEBI" id="CHEBI:190135"/>
    </cofactor>
    <text evidence="12">Binds 1 [2Fe-2S] cluster per subunit.</text>
</comment>
<evidence type="ECO:0000256" key="9">
    <source>
        <dbReference type="ARBA" id="ARBA00023014"/>
    </source>
</evidence>
<dbReference type="GO" id="GO:0051537">
    <property type="term" value="F:2 iron, 2 sulfur cluster binding"/>
    <property type="evidence" value="ECO:0007669"/>
    <property type="project" value="UniProtKB-UniRule"/>
</dbReference>
<dbReference type="PROSITE" id="PS00642">
    <property type="entry name" value="COMPLEX1_75K_2"/>
    <property type="match status" value="1"/>
</dbReference>
<dbReference type="Pfam" id="PF00384">
    <property type="entry name" value="Molybdopterin"/>
    <property type="match status" value="1"/>
</dbReference>
<comment type="catalytic activity">
    <reaction evidence="11 12">
        <text>a quinone + NADH + 5 H(+)(in) = a quinol + NAD(+) + 4 H(+)(out)</text>
        <dbReference type="Rhea" id="RHEA:57888"/>
        <dbReference type="ChEBI" id="CHEBI:15378"/>
        <dbReference type="ChEBI" id="CHEBI:24646"/>
        <dbReference type="ChEBI" id="CHEBI:57540"/>
        <dbReference type="ChEBI" id="CHEBI:57945"/>
        <dbReference type="ChEBI" id="CHEBI:132124"/>
    </reaction>
</comment>
<keyword evidence="7 12" id="KW-1278">Translocase</keyword>
<dbReference type="EMBL" id="CADCWN010000108">
    <property type="protein sequence ID" value="CAA9565785.1"/>
    <property type="molecule type" value="Genomic_DNA"/>
</dbReference>
<name>A0A6J4V3R5_9BACT</name>
<proteinExistence type="inferred from homology"/>
<dbReference type="CDD" id="cd00207">
    <property type="entry name" value="fer2"/>
    <property type="match status" value="1"/>
</dbReference>
<accession>A0A6J4V3R5</accession>
<keyword evidence="4 12" id="KW-0001">2Fe-2S</keyword>
<keyword evidence="8 12" id="KW-0408">Iron</keyword>
<feature type="domain" description="4Fe-4S His(Cys)3-ligated-type" evidence="15">
    <location>
        <begin position="91"/>
        <end position="130"/>
    </location>
</feature>
<dbReference type="SUPFAM" id="SSF53706">
    <property type="entry name" value="Formate dehydrogenase/DMSO reductase, domains 1-3"/>
    <property type="match status" value="1"/>
</dbReference>
<dbReference type="PROSITE" id="PS51839">
    <property type="entry name" value="4FE4S_HC3"/>
    <property type="match status" value="1"/>
</dbReference>
<organism evidence="16">
    <name type="scientific">uncultured Thermomicrobiales bacterium</name>
    <dbReference type="NCBI Taxonomy" id="1645740"/>
    <lineage>
        <taxon>Bacteria</taxon>
        <taxon>Pseudomonadati</taxon>
        <taxon>Thermomicrobiota</taxon>
        <taxon>Thermomicrobia</taxon>
        <taxon>Thermomicrobiales</taxon>
        <taxon>environmental samples</taxon>
    </lineage>
</organism>
<evidence type="ECO:0000256" key="3">
    <source>
        <dbReference type="ARBA" id="ARBA00022485"/>
    </source>
</evidence>
<evidence type="ECO:0000256" key="5">
    <source>
        <dbReference type="ARBA" id="ARBA00022719"/>
    </source>
</evidence>
<dbReference type="GO" id="GO:0008137">
    <property type="term" value="F:NADH dehydrogenase (ubiquinone) activity"/>
    <property type="evidence" value="ECO:0007669"/>
    <property type="project" value="UniProtKB-UniRule"/>
</dbReference>
<dbReference type="GO" id="GO:0051539">
    <property type="term" value="F:4 iron, 4 sulfur cluster binding"/>
    <property type="evidence" value="ECO:0007669"/>
    <property type="project" value="UniProtKB-KW"/>
</dbReference>
<dbReference type="GO" id="GO:0016020">
    <property type="term" value="C:membrane"/>
    <property type="evidence" value="ECO:0007669"/>
    <property type="project" value="InterPro"/>
</dbReference>
<dbReference type="GO" id="GO:0048038">
    <property type="term" value="F:quinone binding"/>
    <property type="evidence" value="ECO:0007669"/>
    <property type="project" value="UniProtKB-UniRule"/>
</dbReference>
<dbReference type="Gene3D" id="3.30.70.20">
    <property type="match status" value="1"/>
</dbReference>
<dbReference type="InterPro" id="IPR006963">
    <property type="entry name" value="Mopterin_OxRdtase_4Fe-4S_dom"/>
</dbReference>
<evidence type="ECO:0000256" key="7">
    <source>
        <dbReference type="ARBA" id="ARBA00022967"/>
    </source>
</evidence>
<protein>
    <recommendedName>
        <fullName evidence="12">NADH-quinone oxidoreductase</fullName>
        <ecNumber evidence="12">7.1.1.-</ecNumber>
    </recommendedName>
</protein>
<dbReference type="InterPro" id="IPR001041">
    <property type="entry name" value="2Fe-2S_ferredoxin-type"/>
</dbReference>
<dbReference type="Pfam" id="PF22117">
    <property type="entry name" value="Fer4_Nqo3"/>
    <property type="match status" value="1"/>
</dbReference>
<dbReference type="SUPFAM" id="SSF54292">
    <property type="entry name" value="2Fe-2S ferredoxin-like"/>
    <property type="match status" value="1"/>
</dbReference>
<keyword evidence="6 12" id="KW-0479">Metal-binding</keyword>
<evidence type="ECO:0000259" key="15">
    <source>
        <dbReference type="PROSITE" id="PS51839"/>
    </source>
</evidence>
<dbReference type="Gene3D" id="3.10.20.740">
    <property type="match status" value="1"/>
</dbReference>
<dbReference type="NCBIfam" id="TIGR01973">
    <property type="entry name" value="NuoG"/>
    <property type="match status" value="1"/>
</dbReference>
<comment type="similarity">
    <text evidence="2 12">Belongs to the complex I 75 kDa subunit family.</text>
</comment>
<sequence length="730" mass="78444">MVQEATKPAAPPNTVTLTIDEREITVPKGTLLVEAAKSAGIDIPVFCYEPRLAPVGACRMCLVEIEKMPRLQTACTTPVADGMIVRTNAEKSRAAQSDVLGMLLANHPLDCPVCDKGGECPLQDTTFNYGPGISKFIEPKRTFPKPIPLSPLIALDRERCIMCYRCVRFQREIPGDEALTVIDRGSHSEIAVTEGRDFDSPFSGNTIELCPVGALTSIPFRFRARPWDLTKVPSVCDKCSVGCNLNVEYRNNAVLRLTAHPNPPVDDGWLCDHGRFTYDYVNDKNRIDRPLIRRNGQLVPATWDEALDLAAQRFRDTADRAGNDAVGGVISARATNEELYLFGKLFRGALGSQAVDHYPRTGSAIGPFGVDALHGSIEALERMGTIVLLGVDPLKEQPVLNLRLRKAAKNGARLVVVSPEANDLDPVAAHALRVPHAALPTLAATWANLIVTEGLHDAEFIGGRTAGLDRARATLVDFTVERAASVIGLSAELIAAVGRALAAQGPSALLFRRELSGTIDHAQWFAALNDLSLLIGATKEDGVFGGLVTQNNSQGAIDLGIAPEGDASPFGGKAPSALYLLGVDPLGDGRAEALDGVDFLVVQELFLTDTARRADVVFPAVSWAEKEGTYTNLERRVQRIRPAVRPPGEARPDWRVIRDLGKRLAPNGFAFTSPTAVWQELAAAVPAYGQLSYGALGRGGQQWALPHIGDGNGGGRFTFRSGDLEGGAGR</sequence>
<dbReference type="PROSITE" id="PS00643">
    <property type="entry name" value="COMPLEX1_75K_3"/>
    <property type="match status" value="1"/>
</dbReference>
<dbReference type="InterPro" id="IPR010228">
    <property type="entry name" value="NADH_UbQ_OxRdtase_Gsu"/>
</dbReference>
<evidence type="ECO:0000256" key="2">
    <source>
        <dbReference type="ARBA" id="ARBA00005404"/>
    </source>
</evidence>
<dbReference type="Pfam" id="PF13510">
    <property type="entry name" value="Fer2_4"/>
    <property type="match status" value="1"/>
</dbReference>
<dbReference type="InterPro" id="IPR019574">
    <property type="entry name" value="NADH_UbQ_OxRdtase_Gsu_4Fe4S-bd"/>
</dbReference>
<reference evidence="16" key="1">
    <citation type="submission" date="2020-02" db="EMBL/GenBank/DDBJ databases">
        <authorList>
            <person name="Meier V. D."/>
        </authorList>
    </citation>
    <scope>NUCLEOTIDE SEQUENCE</scope>
    <source>
        <strain evidence="16">AVDCRST_MAG18</strain>
    </source>
</reference>
<comment type="cofactor">
    <cofactor evidence="1 12">
        <name>[4Fe-4S] cluster</name>
        <dbReference type="ChEBI" id="CHEBI:49883"/>
    </cofactor>
</comment>
<dbReference type="InterPro" id="IPR006656">
    <property type="entry name" value="Mopterin_OxRdtase"/>
</dbReference>
<dbReference type="GO" id="GO:0003954">
    <property type="term" value="F:NADH dehydrogenase activity"/>
    <property type="evidence" value="ECO:0007669"/>
    <property type="project" value="TreeGrafter"/>
</dbReference>
<dbReference type="Pfam" id="PF10588">
    <property type="entry name" value="NADH-G_4Fe-4S_3"/>
    <property type="match status" value="1"/>
</dbReference>
<keyword evidence="5 12" id="KW-0874">Quinone</keyword>
<feature type="domain" description="2Fe-2S ferredoxin-type" evidence="13">
    <location>
        <begin position="13"/>
        <end position="91"/>
    </location>
</feature>
<feature type="domain" description="4Fe-4S Mo/W bis-MGD-type" evidence="14">
    <location>
        <begin position="229"/>
        <end position="285"/>
    </location>
</feature>
<dbReference type="InterPro" id="IPR054351">
    <property type="entry name" value="NADH_UbQ_OxRdtase_ferredoxin"/>
</dbReference>
<dbReference type="Gene3D" id="3.40.228.10">
    <property type="entry name" value="Dimethylsulfoxide Reductase, domain 2"/>
    <property type="match status" value="1"/>
</dbReference>
<keyword evidence="16" id="KW-0560">Oxidoreductase</keyword>
<dbReference type="InterPro" id="IPR036010">
    <property type="entry name" value="2Fe-2S_ferredoxin-like_sf"/>
</dbReference>
<keyword evidence="3 12" id="KW-0004">4Fe-4S</keyword>
<evidence type="ECO:0000256" key="8">
    <source>
        <dbReference type="ARBA" id="ARBA00023004"/>
    </source>
</evidence>
<dbReference type="GO" id="GO:0046872">
    <property type="term" value="F:metal ion binding"/>
    <property type="evidence" value="ECO:0007669"/>
    <property type="project" value="UniProtKB-UniRule"/>
</dbReference>
<evidence type="ECO:0000256" key="10">
    <source>
        <dbReference type="ARBA" id="ARBA00023027"/>
    </source>
</evidence>
<evidence type="ECO:0000256" key="1">
    <source>
        <dbReference type="ARBA" id="ARBA00001966"/>
    </source>
</evidence>
<dbReference type="EC" id="7.1.1.-" evidence="12"/>
<dbReference type="PROSITE" id="PS51669">
    <property type="entry name" value="4FE4S_MOW_BIS_MGD"/>
    <property type="match status" value="1"/>
</dbReference>
<evidence type="ECO:0000256" key="11">
    <source>
        <dbReference type="ARBA" id="ARBA00047712"/>
    </source>
</evidence>
<dbReference type="FunFam" id="3.30.70.20:FF:000002">
    <property type="entry name" value="NADH-ubiquinone oxidoreductase 75 kDa subunit"/>
    <property type="match status" value="1"/>
</dbReference>
<evidence type="ECO:0000313" key="16">
    <source>
        <dbReference type="EMBL" id="CAA9565785.1"/>
    </source>
</evidence>
<dbReference type="PANTHER" id="PTHR43105:SF10">
    <property type="entry name" value="NADH-QUINONE OXIDOREDUCTASE SUBUNIT G"/>
    <property type="match status" value="1"/>
</dbReference>
<evidence type="ECO:0000259" key="14">
    <source>
        <dbReference type="PROSITE" id="PS51669"/>
    </source>
</evidence>
<dbReference type="Pfam" id="PF04879">
    <property type="entry name" value="Molybdop_Fe4S4"/>
    <property type="match status" value="1"/>
</dbReference>
<evidence type="ECO:0000256" key="6">
    <source>
        <dbReference type="ARBA" id="ARBA00022723"/>
    </source>
</evidence>
<dbReference type="GO" id="GO:0042773">
    <property type="term" value="P:ATP synthesis coupled electron transport"/>
    <property type="evidence" value="ECO:0007669"/>
    <property type="project" value="InterPro"/>
</dbReference>
<dbReference type="Gene3D" id="2.20.25.90">
    <property type="entry name" value="ADC-like domains"/>
    <property type="match status" value="1"/>
</dbReference>
<dbReference type="InterPro" id="IPR000283">
    <property type="entry name" value="NADH_UbQ_OxRdtase_75kDa_su_CS"/>
</dbReference>
<evidence type="ECO:0000256" key="12">
    <source>
        <dbReference type="RuleBase" id="RU003525"/>
    </source>
</evidence>
<keyword evidence="10 12" id="KW-0520">NAD</keyword>
<dbReference type="FunFam" id="3.10.20.740:FF:000001">
    <property type="entry name" value="NADH-quinone oxidoreductase subunit G"/>
    <property type="match status" value="1"/>
</dbReference>
<dbReference type="SMART" id="SM00926">
    <property type="entry name" value="Molybdop_Fe4S4"/>
    <property type="match status" value="1"/>
</dbReference>
<evidence type="ECO:0000256" key="4">
    <source>
        <dbReference type="ARBA" id="ARBA00022714"/>
    </source>
</evidence>
<comment type="function">
    <text evidence="12">NDH-1 shuttles electrons from NADH, via FMN and iron-sulfur (Fe-S) centers, to quinones in the respiratory chain. Couples the redox reaction to proton translocation (for every two electrons transferred, four hydrogen ions are translocated across the cytoplasmic membrane), and thus conserves the redox energy in a proton gradient.</text>
</comment>
<dbReference type="InterPro" id="IPR050123">
    <property type="entry name" value="Prok_molybdopt-oxidoreductase"/>
</dbReference>
<dbReference type="Gene3D" id="3.40.50.740">
    <property type="match status" value="2"/>
</dbReference>
<keyword evidence="9 12" id="KW-0411">Iron-sulfur</keyword>
<keyword evidence="16" id="KW-0830">Ubiquinone</keyword>
<evidence type="ECO:0000259" key="13">
    <source>
        <dbReference type="PROSITE" id="PS51085"/>
    </source>
</evidence>
<dbReference type="SMART" id="SM00929">
    <property type="entry name" value="NADH-G_4Fe-4S_3"/>
    <property type="match status" value="1"/>
</dbReference>
<dbReference type="SUPFAM" id="SSF54862">
    <property type="entry name" value="4Fe-4S ferredoxins"/>
    <property type="match status" value="1"/>
</dbReference>
<dbReference type="PANTHER" id="PTHR43105">
    <property type="entry name" value="RESPIRATORY NITRATE REDUCTASE"/>
    <property type="match status" value="1"/>
</dbReference>